<comment type="caution">
    <text evidence="1">The sequence shown here is derived from an EMBL/GenBank/DDBJ whole genome shotgun (WGS) entry which is preliminary data.</text>
</comment>
<name>A0ABW8QP68_9GAMM</name>
<accession>A0ABW8QP68</accession>
<gene>
    <name evidence="1" type="ORF">ACJBEI_15845</name>
</gene>
<evidence type="ECO:0000313" key="2">
    <source>
        <dbReference type="Proteomes" id="UP001622968"/>
    </source>
</evidence>
<keyword evidence="2" id="KW-1185">Reference proteome</keyword>
<sequence length="153" mass="17510">MTEKTSISDFDPRSEAIISYTVMLIAIARRFSMTPEQLSLWITEQAKERGYDIFLFNGQAPSISEYAKHFSEGRSLLYSDVEMVETTHSISVISCLYMIDKNHIPDAFYFYDVDIDVYYSYVSYLAHHHAAIFGIHLTIEHSDGKEVATFAKG</sequence>
<organism evidence="1 2">
    <name type="scientific">Serratia sarumanii</name>
    <dbReference type="NCBI Taxonomy" id="3020826"/>
    <lineage>
        <taxon>Bacteria</taxon>
        <taxon>Pseudomonadati</taxon>
        <taxon>Pseudomonadota</taxon>
        <taxon>Gammaproteobacteria</taxon>
        <taxon>Enterobacterales</taxon>
        <taxon>Yersiniaceae</taxon>
        <taxon>Serratia</taxon>
    </lineage>
</organism>
<dbReference type="Proteomes" id="UP001622968">
    <property type="component" value="Unassembled WGS sequence"/>
</dbReference>
<dbReference type="RefSeq" id="WP_406550665.1">
    <property type="nucleotide sequence ID" value="NZ_JBJHGH010000002.1"/>
</dbReference>
<reference evidence="1 2" key="1">
    <citation type="submission" date="2024-11" db="EMBL/GenBank/DDBJ databases">
        <title>Draft genomes of five putative biosurfactant-producing Serratia sp. isolates from Laguna de Bay, Philippines.</title>
        <authorList>
            <person name="Lantican N."/>
            <person name="Barredo G.A."/>
            <person name="Rosana A."/>
            <person name="Siababa A.C."/>
            <person name="Montecillo A."/>
        </authorList>
    </citation>
    <scope>NUCLEOTIDE SEQUENCE [LARGE SCALE GENOMIC DNA]</scope>
    <source>
        <strain evidence="1 2">WS11a</strain>
    </source>
</reference>
<evidence type="ECO:0000313" key="1">
    <source>
        <dbReference type="EMBL" id="MFK8976685.1"/>
    </source>
</evidence>
<proteinExistence type="predicted"/>
<dbReference type="EMBL" id="JBJHGH010000002">
    <property type="protein sequence ID" value="MFK8976685.1"/>
    <property type="molecule type" value="Genomic_DNA"/>
</dbReference>
<protein>
    <submittedName>
        <fullName evidence="1">Uncharacterized protein</fullName>
    </submittedName>
</protein>